<accession>A0A2N7IEX7</accession>
<feature type="domain" description="DUF2169" evidence="1">
    <location>
        <begin position="24"/>
        <end position="302"/>
    </location>
</feature>
<evidence type="ECO:0000259" key="1">
    <source>
        <dbReference type="Pfam" id="PF09937"/>
    </source>
</evidence>
<dbReference type="RefSeq" id="WP_102578801.1">
    <property type="nucleotide sequence ID" value="NZ_MCYL01000024.1"/>
</dbReference>
<proteinExistence type="predicted"/>
<dbReference type="AlphaFoldDB" id="A0A2N7IEX7"/>
<reference evidence="3" key="1">
    <citation type="submission" date="2016-07" db="EMBL/GenBank/DDBJ databases">
        <title>Nontailed viruses are major unrecognized killers of bacteria in the ocean.</title>
        <authorList>
            <person name="Kauffman K."/>
            <person name="Hussain F."/>
            <person name="Yang J."/>
            <person name="Arevalo P."/>
            <person name="Brown J."/>
            <person name="Cutler M."/>
            <person name="Kelly L."/>
            <person name="Polz M.F."/>
        </authorList>
    </citation>
    <scope>NUCLEOTIDE SEQUENCE [LARGE SCALE GENOMIC DNA]</scope>
    <source>
        <strain evidence="3">10N.261.51.B8</strain>
    </source>
</reference>
<dbReference type="InterPro" id="IPR018683">
    <property type="entry name" value="DUF2169"/>
</dbReference>
<protein>
    <recommendedName>
        <fullName evidence="1">DUF2169 domain-containing protein</fullName>
    </recommendedName>
</protein>
<comment type="caution">
    <text evidence="2">The sequence shown here is derived from an EMBL/GenBank/DDBJ whole genome shotgun (WGS) entry which is preliminary data.</text>
</comment>
<evidence type="ECO:0000313" key="3">
    <source>
        <dbReference type="Proteomes" id="UP000235746"/>
    </source>
</evidence>
<name>A0A2N7IEX7_9VIBR</name>
<dbReference type="Proteomes" id="UP000235746">
    <property type="component" value="Unassembled WGS sequence"/>
</dbReference>
<dbReference type="EMBL" id="MCYL01000024">
    <property type="protein sequence ID" value="PML55404.1"/>
    <property type="molecule type" value="Genomic_DNA"/>
</dbReference>
<organism evidence="2 3">
    <name type="scientific">Vibrio lentus</name>
    <dbReference type="NCBI Taxonomy" id="136468"/>
    <lineage>
        <taxon>Bacteria</taxon>
        <taxon>Pseudomonadati</taxon>
        <taxon>Pseudomonadota</taxon>
        <taxon>Gammaproteobacteria</taxon>
        <taxon>Vibrionales</taxon>
        <taxon>Vibrionaceae</taxon>
        <taxon>Vibrio</taxon>
    </lineage>
</organism>
<dbReference type="Pfam" id="PF09937">
    <property type="entry name" value="DUF2169"/>
    <property type="match status" value="1"/>
</dbReference>
<evidence type="ECO:0000313" key="2">
    <source>
        <dbReference type="EMBL" id="PML55404.1"/>
    </source>
</evidence>
<sequence length="330" mass="37360">MQLWDIENHPELSIKGRFQRDQNGNEVWIVVGKRSWQLVGSVWKEQEEAEIYDDPVYLGEAGLSAMKADQEFSVVKTNTDVLIFGKARSYAKKAVTYHECRLLIDGHIDKTISVLGDRQWIEHGGSVTLSKPLPFVEKEIDFSCAIGGDLRNRFGGGIADTKGELLKQKVPSVFYPTEDWSATPKNTRVAGFGPLAPFFGARQQYAGTFDDNWLENRKPLYPVDFDQRFYQSAPLDQQCKGFISGGERLMMSGFCHNDALSFRFPQEMYVAEAQFKNANYQVDMPISTVFIDTEARILSISYSAAFPCQGEEHLLVSTKIHKKQELSDNE</sequence>
<gene>
    <name evidence="2" type="ORF">BCT74_08790</name>
</gene>